<keyword evidence="2 13" id="KW-0963">Cytoplasm</keyword>
<reference evidence="15 16" key="1">
    <citation type="submission" date="2018-12" db="EMBL/GenBank/DDBJ databases">
        <authorList>
            <consortium name="Pathogen Informatics"/>
        </authorList>
    </citation>
    <scope>NUCLEOTIDE SEQUENCE [LARGE SCALE GENOMIC DNA]</scope>
    <source>
        <strain evidence="15 16">NCTC13079</strain>
    </source>
</reference>
<evidence type="ECO:0000256" key="8">
    <source>
        <dbReference type="ARBA" id="ARBA00022842"/>
    </source>
</evidence>
<evidence type="ECO:0000256" key="2">
    <source>
        <dbReference type="ARBA" id="ARBA00022490"/>
    </source>
</evidence>
<sequence length="164" mass="18463">MRILGIDPGLATMGYGIIDLEGNRMRAREYGTIVTKSTTPYPERLFQIHTALKALLEEQRPDEVAMEELFFNKNITTAISVAQARGVEILTCMEMGLEIYEYTPLQIKQAVAGYGRAEKHQVQSMVKMFLKLPEIPRPDDAADGLAIAITHIHSRKSKALFRLK</sequence>
<dbReference type="GO" id="GO:0000287">
    <property type="term" value="F:magnesium ion binding"/>
    <property type="evidence" value="ECO:0007669"/>
    <property type="project" value="UniProtKB-UniRule"/>
</dbReference>
<evidence type="ECO:0000256" key="10">
    <source>
        <dbReference type="ARBA" id="ARBA00023172"/>
    </source>
</evidence>
<comment type="similarity">
    <text evidence="1 13">Belongs to the RuvC family.</text>
</comment>
<proteinExistence type="inferred from homology"/>
<dbReference type="RefSeq" id="WP_126465460.1">
    <property type="nucleotide sequence ID" value="NZ_JAUSWF010000001.1"/>
</dbReference>
<feature type="active site" evidence="13">
    <location>
        <position position="140"/>
    </location>
</feature>
<dbReference type="NCBIfam" id="TIGR00228">
    <property type="entry name" value="ruvC"/>
    <property type="match status" value="1"/>
</dbReference>
<evidence type="ECO:0000256" key="1">
    <source>
        <dbReference type="ARBA" id="ARBA00009518"/>
    </source>
</evidence>
<keyword evidence="10 13" id="KW-0233">DNA recombination</keyword>
<dbReference type="KEGG" id="piv:NCTC13079_00861"/>
<evidence type="ECO:0000256" key="13">
    <source>
        <dbReference type="HAMAP-Rule" id="MF_00034"/>
    </source>
</evidence>
<keyword evidence="4 13" id="KW-0479">Metal-binding</keyword>
<comment type="subunit">
    <text evidence="13">Homodimer which binds Holliday junction (HJ) DNA. The HJ becomes 2-fold symmetrical on binding to RuvC with unstacked arms; it has a different conformation from HJ DNA in complex with RuvA. In the full resolvosome a probable DNA-RuvA(4)-RuvB(12)-RuvC(2) complex forms which resolves the HJ.</text>
</comment>
<dbReference type="Pfam" id="PF02075">
    <property type="entry name" value="RuvC"/>
    <property type="match status" value="1"/>
</dbReference>
<evidence type="ECO:0000313" key="15">
    <source>
        <dbReference type="EMBL" id="VEJ35699.1"/>
    </source>
</evidence>
<feature type="binding site" evidence="13">
    <location>
        <position position="140"/>
    </location>
    <ligand>
        <name>Mg(2+)</name>
        <dbReference type="ChEBI" id="CHEBI:18420"/>
        <label>1</label>
    </ligand>
</feature>
<protein>
    <recommendedName>
        <fullName evidence="13 14">Crossover junction endodeoxyribonuclease RuvC</fullName>
        <ecNumber evidence="13 14">3.1.21.10</ecNumber>
    </recommendedName>
    <alternativeName>
        <fullName evidence="13">Holliday junction nuclease RuvC</fullName>
    </alternativeName>
    <alternativeName>
        <fullName evidence="13">Holliday junction resolvase RuvC</fullName>
    </alternativeName>
</protein>
<comment type="function">
    <text evidence="13">The RuvA-RuvB-RuvC complex processes Holliday junction (HJ) DNA during genetic recombination and DNA repair. Endonuclease that resolves HJ intermediates. Cleaves cruciform DNA by making single-stranded nicks across the HJ at symmetrical positions within the homologous arms, yielding a 5'-phosphate and a 3'-hydroxyl group; requires a central core of homology in the junction. The consensus cleavage sequence is 5'-(A/T)TT(C/G)-3'. Cleavage occurs on the 3'-side of the TT dinucleotide at the point of strand exchange. HJ branch migration catalyzed by RuvA-RuvB allows RuvC to scan DNA until it finds its consensus sequence, where it cleaves and resolves the cruciform DNA.</text>
</comment>
<name>A0A3S4YKV9_9FIRM</name>
<dbReference type="Gene3D" id="3.30.420.10">
    <property type="entry name" value="Ribonuclease H-like superfamily/Ribonuclease H"/>
    <property type="match status" value="1"/>
</dbReference>
<feature type="active site" evidence="13">
    <location>
        <position position="67"/>
    </location>
</feature>
<evidence type="ECO:0000256" key="7">
    <source>
        <dbReference type="ARBA" id="ARBA00022801"/>
    </source>
</evidence>
<dbReference type="GO" id="GO:0008821">
    <property type="term" value="F:crossover junction DNA endonuclease activity"/>
    <property type="evidence" value="ECO:0007669"/>
    <property type="project" value="UniProtKB-UniRule"/>
</dbReference>
<comment type="subcellular location">
    <subcellularLocation>
        <location evidence="13">Cytoplasm</location>
    </subcellularLocation>
</comment>
<evidence type="ECO:0000256" key="4">
    <source>
        <dbReference type="ARBA" id="ARBA00022723"/>
    </source>
</evidence>
<dbReference type="InterPro" id="IPR036397">
    <property type="entry name" value="RNaseH_sf"/>
</dbReference>
<evidence type="ECO:0000256" key="14">
    <source>
        <dbReference type="NCBIfam" id="TIGR00228"/>
    </source>
</evidence>
<dbReference type="PANTHER" id="PTHR30194">
    <property type="entry name" value="CROSSOVER JUNCTION ENDODEOXYRIBONUCLEASE RUVC"/>
    <property type="match status" value="1"/>
</dbReference>
<keyword evidence="16" id="KW-1185">Reference proteome</keyword>
<gene>
    <name evidence="13 15" type="primary">ruvC</name>
    <name evidence="15" type="ORF">NCTC13079_00861</name>
</gene>
<keyword evidence="6 13" id="KW-0227">DNA damage</keyword>
<dbReference type="OrthoDB" id="9805499at2"/>
<feature type="binding site" evidence="13">
    <location>
        <position position="7"/>
    </location>
    <ligand>
        <name>Mg(2+)</name>
        <dbReference type="ChEBI" id="CHEBI:18420"/>
        <label>1</label>
    </ligand>
</feature>
<comment type="cofactor">
    <cofactor evidence="13">
        <name>Mg(2+)</name>
        <dbReference type="ChEBI" id="CHEBI:18420"/>
    </cofactor>
    <text evidence="13">Binds 2 Mg(2+) ion per subunit.</text>
</comment>
<evidence type="ECO:0000313" key="16">
    <source>
        <dbReference type="Proteomes" id="UP000269544"/>
    </source>
</evidence>
<dbReference type="GO" id="GO:0048476">
    <property type="term" value="C:Holliday junction resolvase complex"/>
    <property type="evidence" value="ECO:0007669"/>
    <property type="project" value="UniProtKB-UniRule"/>
</dbReference>
<keyword evidence="8 13" id="KW-0460">Magnesium</keyword>
<evidence type="ECO:0000256" key="3">
    <source>
        <dbReference type="ARBA" id="ARBA00022722"/>
    </source>
</evidence>
<dbReference type="EMBL" id="LR134523">
    <property type="protein sequence ID" value="VEJ35699.1"/>
    <property type="molecule type" value="Genomic_DNA"/>
</dbReference>
<keyword evidence="9 13" id="KW-0238">DNA-binding</keyword>
<evidence type="ECO:0000256" key="12">
    <source>
        <dbReference type="ARBA" id="ARBA00029354"/>
    </source>
</evidence>
<dbReference type="PANTHER" id="PTHR30194:SF3">
    <property type="entry name" value="CROSSOVER JUNCTION ENDODEOXYRIBONUCLEASE RUVC"/>
    <property type="match status" value="1"/>
</dbReference>
<accession>A0A3S4YKV9</accession>
<dbReference type="Proteomes" id="UP000269544">
    <property type="component" value="Chromosome"/>
</dbReference>
<dbReference type="InterPro" id="IPR020563">
    <property type="entry name" value="X-over_junc_endoDNase_Mg_BS"/>
</dbReference>
<evidence type="ECO:0000256" key="9">
    <source>
        <dbReference type="ARBA" id="ARBA00023125"/>
    </source>
</evidence>
<dbReference type="InterPro" id="IPR012337">
    <property type="entry name" value="RNaseH-like_sf"/>
</dbReference>
<dbReference type="EC" id="3.1.21.10" evidence="13 14"/>
<dbReference type="PRINTS" id="PR00696">
    <property type="entry name" value="RSOLVASERUVC"/>
</dbReference>
<comment type="catalytic activity">
    <reaction evidence="12 13">
        <text>Endonucleolytic cleavage at a junction such as a reciprocal single-stranded crossover between two homologous DNA duplexes (Holliday junction).</text>
        <dbReference type="EC" id="3.1.21.10"/>
    </reaction>
</comment>
<dbReference type="GO" id="GO:0006310">
    <property type="term" value="P:DNA recombination"/>
    <property type="evidence" value="ECO:0007669"/>
    <property type="project" value="UniProtKB-UniRule"/>
</dbReference>
<dbReference type="AlphaFoldDB" id="A0A3S4YKV9"/>
<keyword evidence="3 13" id="KW-0540">Nuclease</keyword>
<dbReference type="HAMAP" id="MF_00034">
    <property type="entry name" value="RuvC"/>
    <property type="match status" value="1"/>
</dbReference>
<keyword evidence="7 13" id="KW-0378">Hydrolase</keyword>
<dbReference type="NCBIfam" id="NF000711">
    <property type="entry name" value="PRK00039.2-1"/>
    <property type="match status" value="1"/>
</dbReference>
<evidence type="ECO:0000256" key="6">
    <source>
        <dbReference type="ARBA" id="ARBA00022763"/>
    </source>
</evidence>
<dbReference type="GO" id="GO:0006281">
    <property type="term" value="P:DNA repair"/>
    <property type="evidence" value="ECO:0007669"/>
    <property type="project" value="UniProtKB-UniRule"/>
</dbReference>
<feature type="active site" evidence="13">
    <location>
        <position position="7"/>
    </location>
</feature>
<dbReference type="FunFam" id="3.30.420.10:FF:000002">
    <property type="entry name" value="Crossover junction endodeoxyribonuclease RuvC"/>
    <property type="match status" value="1"/>
</dbReference>
<feature type="binding site" evidence="13">
    <location>
        <position position="67"/>
    </location>
    <ligand>
        <name>Mg(2+)</name>
        <dbReference type="ChEBI" id="CHEBI:18420"/>
        <label>2</label>
    </ligand>
</feature>
<evidence type="ECO:0000256" key="11">
    <source>
        <dbReference type="ARBA" id="ARBA00023204"/>
    </source>
</evidence>
<dbReference type="InterPro" id="IPR002176">
    <property type="entry name" value="X-over_junc_endoDNase_RuvC"/>
</dbReference>
<dbReference type="SUPFAM" id="SSF53098">
    <property type="entry name" value="Ribonuclease H-like"/>
    <property type="match status" value="1"/>
</dbReference>
<dbReference type="GO" id="GO:0005737">
    <property type="term" value="C:cytoplasm"/>
    <property type="evidence" value="ECO:0007669"/>
    <property type="project" value="UniProtKB-SubCell"/>
</dbReference>
<evidence type="ECO:0000256" key="5">
    <source>
        <dbReference type="ARBA" id="ARBA00022759"/>
    </source>
</evidence>
<keyword evidence="11 13" id="KW-0234">DNA repair</keyword>
<dbReference type="GO" id="GO:0003677">
    <property type="term" value="F:DNA binding"/>
    <property type="evidence" value="ECO:0007669"/>
    <property type="project" value="UniProtKB-KW"/>
</dbReference>
<dbReference type="PROSITE" id="PS01321">
    <property type="entry name" value="RUVC"/>
    <property type="match status" value="1"/>
</dbReference>
<dbReference type="CDD" id="cd16962">
    <property type="entry name" value="RuvC"/>
    <property type="match status" value="1"/>
</dbReference>
<keyword evidence="5 13" id="KW-0255">Endonuclease</keyword>
<organism evidence="15 16">
    <name type="scientific">Aedoeadaptatus ivorii</name>
    <dbReference type="NCBI Taxonomy" id="54006"/>
    <lineage>
        <taxon>Bacteria</taxon>
        <taxon>Bacillati</taxon>
        <taxon>Bacillota</taxon>
        <taxon>Tissierellia</taxon>
        <taxon>Tissierellales</taxon>
        <taxon>Peptoniphilaceae</taxon>
        <taxon>Aedoeadaptatus</taxon>
    </lineage>
</organism>